<evidence type="ECO:0000256" key="3">
    <source>
        <dbReference type="ARBA" id="ARBA00038054"/>
    </source>
</evidence>
<sequence>MSHSVISPAILFWGTPVLLVTSENEDGTENISAVSSVWWLGHRCVLGLAAESKTPQNIIRTGQCVVNLPDDTMTHHVNLLAGTTGTEHPSASKIDRGYRYVKDKWTRAQLTPQKSDLVRPSRILECPVQMECELAENHETMKDYPDLRGAIAAIELKVLRTHVVDGIRMAGYPNRIDPDRWRPLISSFQEFYGLSGNKLSNSRLGKIEEEKYRAFTRSQLVTLPGDGDKEEVEKRYSQTNGKIENGN</sequence>
<keyword evidence="2" id="KW-0285">Flavoprotein</keyword>
<dbReference type="Proteomes" id="UP000236546">
    <property type="component" value="Unassembled WGS sequence"/>
</dbReference>
<evidence type="ECO:0000313" key="7">
    <source>
        <dbReference type="EMBL" id="PNP38310.1"/>
    </source>
</evidence>
<comment type="similarity">
    <text evidence="3">Belongs to the flavoredoxin family.</text>
</comment>
<evidence type="ECO:0000259" key="6">
    <source>
        <dbReference type="Pfam" id="PF01613"/>
    </source>
</evidence>
<evidence type="ECO:0000256" key="2">
    <source>
        <dbReference type="ARBA" id="ARBA00022630"/>
    </source>
</evidence>
<reference evidence="7 8" key="1">
    <citation type="submission" date="2017-02" db="EMBL/GenBank/DDBJ databases">
        <title>Genomes of Trichoderma spp. with biocontrol activity.</title>
        <authorList>
            <person name="Gardiner D."/>
            <person name="Kazan K."/>
            <person name="Vos C."/>
            <person name="Harvey P."/>
        </authorList>
    </citation>
    <scope>NUCLEOTIDE SEQUENCE [LARGE SCALE GENOMIC DNA]</scope>
    <source>
        <strain evidence="7 8">A5MH</strain>
    </source>
</reference>
<dbReference type="Pfam" id="PF01613">
    <property type="entry name" value="Flavin_Reduct"/>
    <property type="match status" value="1"/>
</dbReference>
<feature type="signal peptide" evidence="5">
    <location>
        <begin position="1"/>
        <end position="22"/>
    </location>
</feature>
<dbReference type="AlphaFoldDB" id="A0A2K0SYF7"/>
<dbReference type="InterPro" id="IPR012349">
    <property type="entry name" value="Split_barrel_FMN-bd"/>
</dbReference>
<feature type="chain" id="PRO_5014418418" description="Flavin reductase like domain-containing protein" evidence="5">
    <location>
        <begin position="23"/>
        <end position="247"/>
    </location>
</feature>
<keyword evidence="5" id="KW-0732">Signal</keyword>
<gene>
    <name evidence="7" type="ORF">TGAMA5MH_09668</name>
</gene>
<evidence type="ECO:0000256" key="4">
    <source>
        <dbReference type="SAM" id="MobiDB-lite"/>
    </source>
</evidence>
<accession>A0A2K0SYF7</accession>
<feature type="region of interest" description="Disordered" evidence="4">
    <location>
        <begin position="223"/>
        <end position="247"/>
    </location>
</feature>
<feature type="compositionally biased region" description="Polar residues" evidence="4">
    <location>
        <begin position="237"/>
        <end position="247"/>
    </location>
</feature>
<evidence type="ECO:0000256" key="1">
    <source>
        <dbReference type="ARBA" id="ARBA00001917"/>
    </source>
</evidence>
<dbReference type="InterPro" id="IPR002563">
    <property type="entry name" value="Flavin_Rdtase-like_dom"/>
</dbReference>
<comment type="caution">
    <text evidence="7">The sequence shown here is derived from an EMBL/GenBank/DDBJ whole genome shotgun (WGS) entry which is preliminary data.</text>
</comment>
<protein>
    <recommendedName>
        <fullName evidence="6">Flavin reductase like domain-containing protein</fullName>
    </recommendedName>
</protein>
<dbReference type="EMBL" id="MTYH01000105">
    <property type="protein sequence ID" value="PNP38310.1"/>
    <property type="molecule type" value="Genomic_DNA"/>
</dbReference>
<dbReference type="Gene3D" id="2.30.110.10">
    <property type="entry name" value="Electron Transport, Fmn-binding Protein, Chain A"/>
    <property type="match status" value="1"/>
</dbReference>
<feature type="domain" description="Flavin reductase like" evidence="6">
    <location>
        <begin position="15"/>
        <end position="143"/>
    </location>
</feature>
<organism evidence="7 8">
    <name type="scientific">Trichoderma gamsii</name>
    <dbReference type="NCBI Taxonomy" id="398673"/>
    <lineage>
        <taxon>Eukaryota</taxon>
        <taxon>Fungi</taxon>
        <taxon>Dikarya</taxon>
        <taxon>Ascomycota</taxon>
        <taxon>Pezizomycotina</taxon>
        <taxon>Sordariomycetes</taxon>
        <taxon>Hypocreomycetidae</taxon>
        <taxon>Hypocreales</taxon>
        <taxon>Hypocreaceae</taxon>
        <taxon>Trichoderma</taxon>
    </lineage>
</organism>
<dbReference type="PANTHER" id="PTHR43567">
    <property type="entry name" value="FLAVOREDOXIN-RELATED-RELATED"/>
    <property type="match status" value="1"/>
</dbReference>
<evidence type="ECO:0000256" key="5">
    <source>
        <dbReference type="SAM" id="SignalP"/>
    </source>
</evidence>
<comment type="cofactor">
    <cofactor evidence="1">
        <name>FMN</name>
        <dbReference type="ChEBI" id="CHEBI:58210"/>
    </cofactor>
</comment>
<evidence type="ECO:0000313" key="8">
    <source>
        <dbReference type="Proteomes" id="UP000236546"/>
    </source>
</evidence>
<name>A0A2K0SYF7_9HYPO</name>
<dbReference type="InterPro" id="IPR052174">
    <property type="entry name" value="Flavoredoxin"/>
</dbReference>
<dbReference type="OrthoDB" id="10250990at2759"/>
<dbReference type="SUPFAM" id="SSF50475">
    <property type="entry name" value="FMN-binding split barrel"/>
    <property type="match status" value="1"/>
</dbReference>
<proteinExistence type="inferred from homology"/>
<dbReference type="GO" id="GO:0010181">
    <property type="term" value="F:FMN binding"/>
    <property type="evidence" value="ECO:0007669"/>
    <property type="project" value="InterPro"/>
</dbReference>
<dbReference type="PANTHER" id="PTHR43567:SF1">
    <property type="entry name" value="FLAVOREDOXIN"/>
    <property type="match status" value="1"/>
</dbReference>